<comment type="caution">
    <text evidence="2">The sequence shown here is derived from an EMBL/GenBank/DDBJ whole genome shotgun (WGS) entry which is preliminary data.</text>
</comment>
<name>A0A6B3NDP5_9CYAN</name>
<protein>
    <submittedName>
        <fullName evidence="2">Uncharacterized protein</fullName>
    </submittedName>
</protein>
<dbReference type="EMBL" id="JAAHFQ010000419">
    <property type="protein sequence ID" value="NER29723.1"/>
    <property type="molecule type" value="Genomic_DNA"/>
</dbReference>
<proteinExistence type="predicted"/>
<dbReference type="AlphaFoldDB" id="A0A6B3NDP5"/>
<keyword evidence="1" id="KW-0175">Coiled coil</keyword>
<feature type="coiled-coil region" evidence="1">
    <location>
        <begin position="28"/>
        <end position="110"/>
    </location>
</feature>
<organism evidence="2">
    <name type="scientific">Symploca sp. SIO1C4</name>
    <dbReference type="NCBI Taxonomy" id="2607765"/>
    <lineage>
        <taxon>Bacteria</taxon>
        <taxon>Bacillati</taxon>
        <taxon>Cyanobacteriota</taxon>
        <taxon>Cyanophyceae</taxon>
        <taxon>Coleofasciculales</taxon>
        <taxon>Coleofasciculaceae</taxon>
        <taxon>Symploca</taxon>
    </lineage>
</organism>
<accession>A0A6B3NDP5</accession>
<gene>
    <name evidence="2" type="ORF">F6J89_19425</name>
</gene>
<reference evidence="2" key="1">
    <citation type="submission" date="2019-11" db="EMBL/GenBank/DDBJ databases">
        <title>Genomic insights into an expanded diversity of filamentous marine cyanobacteria reveals the extraordinary biosynthetic potential of Moorea and Okeania.</title>
        <authorList>
            <person name="Ferreira Leao T."/>
            <person name="Wang M."/>
            <person name="Moss N."/>
            <person name="Da Silva R."/>
            <person name="Sanders J."/>
            <person name="Nurk S."/>
            <person name="Gurevich A."/>
            <person name="Humphrey G."/>
            <person name="Reher R."/>
            <person name="Zhu Q."/>
            <person name="Belda-Ferre P."/>
            <person name="Glukhov E."/>
            <person name="Rex R."/>
            <person name="Dorrestein P.C."/>
            <person name="Knight R."/>
            <person name="Pevzner P."/>
            <person name="Gerwick W.H."/>
            <person name="Gerwick L."/>
        </authorList>
    </citation>
    <scope>NUCLEOTIDE SEQUENCE</scope>
    <source>
        <strain evidence="2">SIO1C4</strain>
    </source>
</reference>
<evidence type="ECO:0000256" key="1">
    <source>
        <dbReference type="SAM" id="Coils"/>
    </source>
</evidence>
<sequence>MAAMTKEDLRERLGNIDRIRNFLLGAELREYDRRFEQIEIELLRLRRELHEHLEQINKSISTEVNAVIESLEAKLKYLKRDYQQESAKLIQQLESLNQQLLQNLQALDEIFNQRTIFLKCELSFTSKQFHQETYKLSEQFLKELGNHYAKIRDDKLSQKEIEEALSELNWRFQNTALISKCKGAVTNDTNNSSKPFNLSNSSK</sequence>
<evidence type="ECO:0000313" key="2">
    <source>
        <dbReference type="EMBL" id="NER29723.1"/>
    </source>
</evidence>